<evidence type="ECO:0000313" key="1">
    <source>
        <dbReference type="EMBL" id="THZ59268.1"/>
    </source>
</evidence>
<dbReference type="EMBL" id="QZBS01000655">
    <property type="protein sequence ID" value="THZ59268.1"/>
    <property type="molecule type" value="Genomic_DNA"/>
</dbReference>
<dbReference type="Proteomes" id="UP000309734">
    <property type="component" value="Unassembled WGS sequence"/>
</dbReference>
<sequence length="252" mass="27020">MVLVDYLAIVYARLISPGRTAPSCFFALFSTTLESSNFISKYQNSLGPFFKPSMSLTWQYRPVDLGTSIMADTKSTLACTTAQVQSSSVRFIQSSSSSLEALGSLPADQLVILFTPAIPREGSREDPFEVLGRALSKRHARVRHVPFVAKVGLTDLHAAWVRKAGAIIVVNCDPALLIDTKATGNMSSQTKFAAQVSDTLQALRGSSKIPLSCVHISPSSAAPASITGYDNLIVCSSYSVANMEKAASMLMC</sequence>
<reference evidence="1 2" key="1">
    <citation type="submission" date="2018-10" db="EMBL/GenBank/DDBJ databases">
        <title>Fifty Aureobasidium pullulans genomes reveal a recombining polyextremotolerant generalist.</title>
        <authorList>
            <person name="Gostincar C."/>
            <person name="Turk M."/>
            <person name="Zajc J."/>
            <person name="Gunde-Cimerman N."/>
        </authorList>
    </citation>
    <scope>NUCLEOTIDE SEQUENCE [LARGE SCALE GENOMIC DNA]</scope>
    <source>
        <strain evidence="1 2">EXF-3519</strain>
    </source>
</reference>
<proteinExistence type="predicted"/>
<protein>
    <submittedName>
        <fullName evidence="1">Uncharacterized protein</fullName>
    </submittedName>
</protein>
<accession>A0A4S9W3Z8</accession>
<evidence type="ECO:0000313" key="2">
    <source>
        <dbReference type="Proteomes" id="UP000309734"/>
    </source>
</evidence>
<organism evidence="1 2">
    <name type="scientific">Aureobasidium pullulans</name>
    <name type="common">Black yeast</name>
    <name type="synonym">Pullularia pullulans</name>
    <dbReference type="NCBI Taxonomy" id="5580"/>
    <lineage>
        <taxon>Eukaryota</taxon>
        <taxon>Fungi</taxon>
        <taxon>Dikarya</taxon>
        <taxon>Ascomycota</taxon>
        <taxon>Pezizomycotina</taxon>
        <taxon>Dothideomycetes</taxon>
        <taxon>Dothideomycetidae</taxon>
        <taxon>Dothideales</taxon>
        <taxon>Saccotheciaceae</taxon>
        <taxon>Aureobasidium</taxon>
    </lineage>
</organism>
<gene>
    <name evidence="1" type="ORF">D6C85_10077</name>
</gene>
<name>A0A4S9W3Z8_AURPU</name>
<dbReference type="AlphaFoldDB" id="A0A4S9W3Z8"/>
<comment type="caution">
    <text evidence="1">The sequence shown here is derived from an EMBL/GenBank/DDBJ whole genome shotgun (WGS) entry which is preliminary data.</text>
</comment>